<dbReference type="Ensembl" id="ENSGALT00010058839.1">
    <property type="protein sequence ID" value="ENSGALP00010035804.1"/>
    <property type="gene ID" value="ENSGALG00010024130.1"/>
</dbReference>
<dbReference type="Proteomes" id="UP000000539">
    <property type="component" value="Chromosome 8"/>
</dbReference>
<reference evidence="1" key="2">
    <citation type="submission" date="2025-08" db="UniProtKB">
        <authorList>
            <consortium name="Ensembl"/>
        </authorList>
    </citation>
    <scope>IDENTIFICATION</scope>
    <source>
        <strain evidence="1">broiler</strain>
    </source>
</reference>
<sequence>AYHQHGHACGQGVEEHRGHGAAVLRAWVRLAVRALVAEEALHVDREGVRVFEIVSQHHGPCHDHHLEVKHAGHTQIATM</sequence>
<organism evidence="1 2">
    <name type="scientific">Gallus gallus</name>
    <name type="common">Chicken</name>
    <dbReference type="NCBI Taxonomy" id="9031"/>
    <lineage>
        <taxon>Eukaryota</taxon>
        <taxon>Metazoa</taxon>
        <taxon>Chordata</taxon>
        <taxon>Craniata</taxon>
        <taxon>Vertebrata</taxon>
        <taxon>Euteleostomi</taxon>
        <taxon>Archelosauria</taxon>
        <taxon>Archosauria</taxon>
        <taxon>Dinosauria</taxon>
        <taxon>Saurischia</taxon>
        <taxon>Theropoda</taxon>
        <taxon>Coelurosauria</taxon>
        <taxon>Aves</taxon>
        <taxon>Neognathae</taxon>
        <taxon>Galloanserae</taxon>
        <taxon>Galliformes</taxon>
        <taxon>Phasianidae</taxon>
        <taxon>Phasianinae</taxon>
        <taxon>Gallus</taxon>
    </lineage>
</organism>
<dbReference type="GeneTree" id="ENSGT01090000263431"/>
<evidence type="ECO:0000313" key="1">
    <source>
        <dbReference type="Ensembl" id="ENSGALP00010035804.1"/>
    </source>
</evidence>
<accession>A0A8V0ZQT7</accession>
<name>A0A8V0ZQT7_CHICK</name>
<reference evidence="1" key="3">
    <citation type="submission" date="2025-09" db="UniProtKB">
        <authorList>
            <consortium name="Ensembl"/>
        </authorList>
    </citation>
    <scope>IDENTIFICATION</scope>
    <source>
        <strain evidence="1">broiler</strain>
    </source>
</reference>
<evidence type="ECO:0000313" key="2">
    <source>
        <dbReference type="Proteomes" id="UP000000539"/>
    </source>
</evidence>
<protein>
    <submittedName>
        <fullName evidence="1">Uncharacterized protein</fullName>
    </submittedName>
</protein>
<dbReference type="AlphaFoldDB" id="A0A8V0ZQT7"/>
<reference evidence="1" key="1">
    <citation type="submission" date="2020-11" db="EMBL/GenBank/DDBJ databases">
        <title>Gallus gallus (Chicken) genome, bGalGal1, GRCg7b, maternal haplotype autosomes + Z &amp; W.</title>
        <authorList>
            <person name="Warren W."/>
            <person name="Formenti G."/>
            <person name="Fedrigo O."/>
            <person name="Haase B."/>
            <person name="Mountcastle J."/>
            <person name="Balacco J."/>
            <person name="Tracey A."/>
            <person name="Schneider V."/>
            <person name="Okimoto R."/>
            <person name="Cheng H."/>
            <person name="Hawken R."/>
            <person name="Howe K."/>
            <person name="Jarvis E.D."/>
        </authorList>
    </citation>
    <scope>NUCLEOTIDE SEQUENCE [LARGE SCALE GENOMIC DNA]</scope>
    <source>
        <strain evidence="1">Broiler</strain>
    </source>
</reference>
<keyword evidence="2" id="KW-1185">Reference proteome</keyword>
<proteinExistence type="predicted"/>